<dbReference type="Pfam" id="PF00581">
    <property type="entry name" value="Rhodanese"/>
    <property type="match status" value="1"/>
</dbReference>
<dbReference type="PROSITE" id="PS50206">
    <property type="entry name" value="RHODANESE_3"/>
    <property type="match status" value="1"/>
</dbReference>
<dbReference type="PANTHER" id="PTHR44086:SF10">
    <property type="entry name" value="THIOSULFATE SULFURTRANSFERASE_RHODANESE-LIKE DOMAIN-CONTAINING PROTEIN 3"/>
    <property type="match status" value="1"/>
</dbReference>
<dbReference type="RefSeq" id="WP_209901368.1">
    <property type="nucleotide sequence ID" value="NZ_BAAAJW010000010.1"/>
</dbReference>
<name>A0ABS4X083_9MICO</name>
<reference evidence="2 3" key="1">
    <citation type="submission" date="2021-03" db="EMBL/GenBank/DDBJ databases">
        <title>Sequencing the genomes of 1000 actinobacteria strains.</title>
        <authorList>
            <person name="Klenk H.-P."/>
        </authorList>
    </citation>
    <scope>NUCLEOTIDE SEQUENCE [LARGE SCALE GENOMIC DNA]</scope>
    <source>
        <strain evidence="2 3">DSM 14566</strain>
    </source>
</reference>
<dbReference type="Gene3D" id="3.40.250.10">
    <property type="entry name" value="Rhodanese-like domain"/>
    <property type="match status" value="1"/>
</dbReference>
<gene>
    <name evidence="2" type="ORF">JOF43_001826</name>
</gene>
<dbReference type="Proteomes" id="UP001519290">
    <property type="component" value="Unassembled WGS sequence"/>
</dbReference>
<evidence type="ECO:0000313" key="3">
    <source>
        <dbReference type="Proteomes" id="UP001519290"/>
    </source>
</evidence>
<dbReference type="SUPFAM" id="SSF52821">
    <property type="entry name" value="Rhodanese/Cell cycle control phosphatase"/>
    <property type="match status" value="1"/>
</dbReference>
<accession>A0ABS4X083</accession>
<comment type="caution">
    <text evidence="2">The sequence shown here is derived from an EMBL/GenBank/DDBJ whole genome shotgun (WGS) entry which is preliminary data.</text>
</comment>
<dbReference type="InterPro" id="IPR001763">
    <property type="entry name" value="Rhodanese-like_dom"/>
</dbReference>
<sequence length="147" mass="15998">MTEGNAGRRRAEAPTRHSIDEILSAARQGVERVEANDLPALLEQGGHVLDIRPAATREAEGHLPGATVIDRLVLEWRLDPAGEHRMDAGPEYDDLVVVVCNEGYYSSLAARDLRDLGFHRATDLVGGFRAHAEAGLPLAEEPTRQVS</sequence>
<organism evidence="2 3">
    <name type="scientific">Brachybacterium sacelli</name>
    <dbReference type="NCBI Taxonomy" id="173364"/>
    <lineage>
        <taxon>Bacteria</taxon>
        <taxon>Bacillati</taxon>
        <taxon>Actinomycetota</taxon>
        <taxon>Actinomycetes</taxon>
        <taxon>Micrococcales</taxon>
        <taxon>Dermabacteraceae</taxon>
        <taxon>Brachybacterium</taxon>
    </lineage>
</organism>
<dbReference type="EMBL" id="JAGIOD010000001">
    <property type="protein sequence ID" value="MBP2381869.1"/>
    <property type="molecule type" value="Genomic_DNA"/>
</dbReference>
<evidence type="ECO:0000313" key="2">
    <source>
        <dbReference type="EMBL" id="MBP2381869.1"/>
    </source>
</evidence>
<dbReference type="SMART" id="SM00450">
    <property type="entry name" value="RHOD"/>
    <property type="match status" value="1"/>
</dbReference>
<dbReference type="InterPro" id="IPR036873">
    <property type="entry name" value="Rhodanese-like_dom_sf"/>
</dbReference>
<evidence type="ECO:0000259" key="1">
    <source>
        <dbReference type="PROSITE" id="PS50206"/>
    </source>
</evidence>
<dbReference type="PANTHER" id="PTHR44086">
    <property type="entry name" value="THIOSULFATE SULFURTRANSFERASE RDL2, MITOCHONDRIAL-RELATED"/>
    <property type="match status" value="1"/>
</dbReference>
<feature type="domain" description="Rhodanese" evidence="1">
    <location>
        <begin position="42"/>
        <end position="140"/>
    </location>
</feature>
<protein>
    <submittedName>
        <fullName evidence="2">Rhodanese-related sulfurtransferase</fullName>
    </submittedName>
</protein>
<proteinExistence type="predicted"/>
<keyword evidence="3" id="KW-1185">Reference proteome</keyword>